<dbReference type="InterPro" id="IPR027417">
    <property type="entry name" value="P-loop_NTPase"/>
</dbReference>
<dbReference type="Proteomes" id="UP000640489">
    <property type="component" value="Unassembled WGS sequence"/>
</dbReference>
<name>A0A930VEL4_9ACTN</name>
<dbReference type="Gene3D" id="3.40.50.300">
    <property type="entry name" value="P-loop containing nucleotide triphosphate hydrolases"/>
    <property type="match status" value="1"/>
</dbReference>
<sequence>MRRLILLNGAPGAGKSTLAHLYVEHHPGTLCLDVDVLRTMVGGWADDYAGTGALVRPAALALIEAYLRESGDVVLPQLLARETEVAKFERAATNAGAELVHVLLDVEPDTAVARFDGRADAVHTRAVRELVAREGGAGHVVPTYLAALERLPDTRRLDARGEIGATYAALLAMLEA</sequence>
<evidence type="ECO:0000313" key="1">
    <source>
        <dbReference type="EMBL" id="MBF4766084.1"/>
    </source>
</evidence>
<dbReference type="SUPFAM" id="SSF52540">
    <property type="entry name" value="P-loop containing nucleoside triphosphate hydrolases"/>
    <property type="match status" value="1"/>
</dbReference>
<keyword evidence="2" id="KW-1185">Reference proteome</keyword>
<gene>
    <name evidence="1" type="ORF">ISU07_23355</name>
</gene>
<organism evidence="1 2">
    <name type="scientific">Nocardioides islandensis</name>
    <dbReference type="NCBI Taxonomy" id="433663"/>
    <lineage>
        <taxon>Bacteria</taxon>
        <taxon>Bacillati</taxon>
        <taxon>Actinomycetota</taxon>
        <taxon>Actinomycetes</taxon>
        <taxon>Propionibacteriales</taxon>
        <taxon>Nocardioidaceae</taxon>
        <taxon>Nocardioides</taxon>
    </lineage>
</organism>
<accession>A0A930VEL4</accession>
<proteinExistence type="predicted"/>
<comment type="caution">
    <text evidence="1">The sequence shown here is derived from an EMBL/GenBank/DDBJ whole genome shotgun (WGS) entry which is preliminary data.</text>
</comment>
<protein>
    <submittedName>
        <fullName evidence="1">AAA family ATPase</fullName>
    </submittedName>
</protein>
<dbReference type="AlphaFoldDB" id="A0A930VEL4"/>
<dbReference type="RefSeq" id="WP_194709267.1">
    <property type="nucleotide sequence ID" value="NZ_JADKPN010000023.1"/>
</dbReference>
<reference evidence="1" key="1">
    <citation type="submission" date="2020-11" db="EMBL/GenBank/DDBJ databases">
        <title>Nocardioides sp. nov., isolated from Soil of Cynanchum wilfordii Hemsley rhizosphere.</title>
        <authorList>
            <person name="Lee J.-S."/>
            <person name="Suh M.K."/>
            <person name="Kim J.-S."/>
        </authorList>
    </citation>
    <scope>NUCLEOTIDE SEQUENCE</scope>
    <source>
        <strain evidence="1">KCTC 19275</strain>
    </source>
</reference>
<evidence type="ECO:0000313" key="2">
    <source>
        <dbReference type="Proteomes" id="UP000640489"/>
    </source>
</evidence>
<dbReference type="EMBL" id="JADKPN010000023">
    <property type="protein sequence ID" value="MBF4766084.1"/>
    <property type="molecule type" value="Genomic_DNA"/>
</dbReference>
<dbReference type="Pfam" id="PF13671">
    <property type="entry name" value="AAA_33"/>
    <property type="match status" value="1"/>
</dbReference>